<reference evidence="1" key="1">
    <citation type="journal article" date="2020" name="G3 (Bethesda)">
        <title>High-Quality Assemblies for Three Invasive Social Wasps from the &lt;i&gt;Vespula&lt;/i&gt; Genus.</title>
        <authorList>
            <person name="Harrop T.W.R."/>
            <person name="Guhlin J."/>
            <person name="McLaughlin G.M."/>
            <person name="Permina E."/>
            <person name="Stockwell P."/>
            <person name="Gilligan J."/>
            <person name="Le Lec M.F."/>
            <person name="Gruber M.A.M."/>
            <person name="Quinn O."/>
            <person name="Lovegrove M."/>
            <person name="Duncan E.J."/>
            <person name="Remnant E.J."/>
            <person name="Van Eeckhoven J."/>
            <person name="Graham B."/>
            <person name="Knapp R.A."/>
            <person name="Langford K.W."/>
            <person name="Kronenberg Z."/>
            <person name="Press M.O."/>
            <person name="Eacker S.M."/>
            <person name="Wilson-Rankin E.E."/>
            <person name="Purcell J."/>
            <person name="Lester P.J."/>
            <person name="Dearden P.K."/>
        </authorList>
    </citation>
    <scope>NUCLEOTIDE SEQUENCE</scope>
    <source>
        <strain evidence="1">Volc-1</strain>
    </source>
</reference>
<accession>A0A834P5K6</accession>
<dbReference type="EMBL" id="JACSDY010000004">
    <property type="protein sequence ID" value="KAF7429437.1"/>
    <property type="molecule type" value="Genomic_DNA"/>
</dbReference>
<proteinExistence type="predicted"/>
<dbReference type="AlphaFoldDB" id="A0A834P5K6"/>
<name>A0A834P5K6_VESPE</name>
<dbReference type="Proteomes" id="UP000600918">
    <property type="component" value="Unassembled WGS sequence"/>
</dbReference>
<organism evidence="1 2">
    <name type="scientific">Vespula pensylvanica</name>
    <name type="common">Western yellow jacket</name>
    <name type="synonym">Wasp</name>
    <dbReference type="NCBI Taxonomy" id="30213"/>
    <lineage>
        <taxon>Eukaryota</taxon>
        <taxon>Metazoa</taxon>
        <taxon>Ecdysozoa</taxon>
        <taxon>Arthropoda</taxon>
        <taxon>Hexapoda</taxon>
        <taxon>Insecta</taxon>
        <taxon>Pterygota</taxon>
        <taxon>Neoptera</taxon>
        <taxon>Endopterygota</taxon>
        <taxon>Hymenoptera</taxon>
        <taxon>Apocrita</taxon>
        <taxon>Aculeata</taxon>
        <taxon>Vespoidea</taxon>
        <taxon>Vespidae</taxon>
        <taxon>Vespinae</taxon>
        <taxon>Vespula</taxon>
    </lineage>
</organism>
<gene>
    <name evidence="1" type="ORF">H0235_005835</name>
</gene>
<comment type="caution">
    <text evidence="1">The sequence shown here is derived from an EMBL/GenBank/DDBJ whole genome shotgun (WGS) entry which is preliminary data.</text>
</comment>
<protein>
    <submittedName>
        <fullName evidence="1">Uncharacterized protein</fullName>
    </submittedName>
</protein>
<sequence>MAMFFTDDVFDSNTGSILQKCISQKSNVIETAPADIRGIYEDDGSQWFQRSATSRRQTNRVDHRSWDLTKKQTHLMSSRYRNITNFCLLPKPCHYVLRSTQYLSLHFTSGNVNAVGNIYDPNGDILVKYKKHTFGNRSFGGYKIVLNKVEFQDDEEDHEIVSNKVDKNNIKEIVDTLIYFVYQTDTLIPL</sequence>
<evidence type="ECO:0000313" key="2">
    <source>
        <dbReference type="Proteomes" id="UP000600918"/>
    </source>
</evidence>
<evidence type="ECO:0000313" key="1">
    <source>
        <dbReference type="EMBL" id="KAF7429437.1"/>
    </source>
</evidence>
<keyword evidence="2" id="KW-1185">Reference proteome</keyword>